<dbReference type="PANTHER" id="PTHR42760">
    <property type="entry name" value="SHORT-CHAIN DEHYDROGENASES/REDUCTASES FAMILY MEMBER"/>
    <property type="match status" value="1"/>
</dbReference>
<keyword evidence="2" id="KW-0560">Oxidoreductase</keyword>
<proteinExistence type="inferred from homology"/>
<comment type="similarity">
    <text evidence="1 3">Belongs to the short-chain dehydrogenases/reductases (SDR) family.</text>
</comment>
<dbReference type="EMBL" id="CP003093">
    <property type="protein sequence ID" value="AER57041.1"/>
    <property type="molecule type" value="Genomic_DNA"/>
</dbReference>
<dbReference type="AlphaFoldDB" id="G7UQW9"/>
<evidence type="ECO:0000256" key="3">
    <source>
        <dbReference type="RuleBase" id="RU000363"/>
    </source>
</evidence>
<dbReference type="CDD" id="cd05233">
    <property type="entry name" value="SDR_c"/>
    <property type="match status" value="1"/>
</dbReference>
<protein>
    <submittedName>
        <fullName evidence="4">Dehydrogenase/reductase protein</fullName>
    </submittedName>
</protein>
<evidence type="ECO:0000256" key="1">
    <source>
        <dbReference type="ARBA" id="ARBA00006484"/>
    </source>
</evidence>
<dbReference type="Pfam" id="PF00106">
    <property type="entry name" value="adh_short"/>
    <property type="match status" value="1"/>
</dbReference>
<dbReference type="PRINTS" id="PR00080">
    <property type="entry name" value="SDRFAMILY"/>
</dbReference>
<evidence type="ECO:0000256" key="2">
    <source>
        <dbReference type="ARBA" id="ARBA00023002"/>
    </source>
</evidence>
<dbReference type="GO" id="GO:0016616">
    <property type="term" value="F:oxidoreductase activity, acting on the CH-OH group of donors, NAD or NADP as acceptor"/>
    <property type="evidence" value="ECO:0007669"/>
    <property type="project" value="TreeGrafter"/>
</dbReference>
<dbReference type="STRING" id="1045855.DSC_11985"/>
<organism evidence="4 5">
    <name type="scientific">Pseudoxanthomonas spadix (strain BD-a59)</name>
    <dbReference type="NCBI Taxonomy" id="1045855"/>
    <lineage>
        <taxon>Bacteria</taxon>
        <taxon>Pseudomonadati</taxon>
        <taxon>Pseudomonadota</taxon>
        <taxon>Gammaproteobacteria</taxon>
        <taxon>Lysobacterales</taxon>
        <taxon>Lysobacteraceae</taxon>
        <taxon>Pseudoxanthomonas</taxon>
    </lineage>
</organism>
<dbReference type="Gene3D" id="3.40.50.720">
    <property type="entry name" value="NAD(P)-binding Rossmann-like Domain"/>
    <property type="match status" value="1"/>
</dbReference>
<evidence type="ECO:0000313" key="4">
    <source>
        <dbReference type="EMBL" id="AER57041.1"/>
    </source>
</evidence>
<dbReference type="Proteomes" id="UP000005870">
    <property type="component" value="Chromosome"/>
</dbReference>
<dbReference type="PRINTS" id="PR00081">
    <property type="entry name" value="GDHRDH"/>
</dbReference>
<dbReference type="FunFam" id="3.40.50.720:FF:000084">
    <property type="entry name" value="Short-chain dehydrogenase reductase"/>
    <property type="match status" value="1"/>
</dbReference>
<dbReference type="RefSeq" id="WP_014161214.1">
    <property type="nucleotide sequence ID" value="NC_016147.2"/>
</dbReference>
<dbReference type="InterPro" id="IPR036291">
    <property type="entry name" value="NAD(P)-bd_dom_sf"/>
</dbReference>
<gene>
    <name evidence="4" type="ordered locus">DSC_11985</name>
</gene>
<sequence length="270" mass="28671">MSGGRLAGKVAIVTGGGRGLGRAMVLGLAAEGAQVITTASRESSEVEAVARQAGNERVIPVLADVTREQDCARVAAMAADRFGRLDILVNNAGRGMKYVSERFLTEPTRFWETDPDVWRMVIDTNVNGPFLMARAAVPMMIAAGRGRIVNITMNHATMRRRGFSPYGPSKAALESETIIWAQDLDGTGVTVNALLPGGATATGMIPQGLPQAARAGLLDPAIMVRPLLWLASQDSDGVTGRRLDASRWKTDLPEAEAASAAWDQAGWSIT</sequence>
<dbReference type="SUPFAM" id="SSF51735">
    <property type="entry name" value="NAD(P)-binding Rossmann-fold domains"/>
    <property type="match status" value="1"/>
</dbReference>
<dbReference type="HOGENOM" id="CLU_010194_1_3_6"/>
<dbReference type="InterPro" id="IPR002347">
    <property type="entry name" value="SDR_fam"/>
</dbReference>
<keyword evidence="5" id="KW-1185">Reference proteome</keyword>
<accession>G7UQW9</accession>
<dbReference type="PANTHER" id="PTHR42760:SF133">
    <property type="entry name" value="3-OXOACYL-[ACYL-CARRIER-PROTEIN] REDUCTASE"/>
    <property type="match status" value="1"/>
</dbReference>
<dbReference type="KEGG" id="psd:DSC_11985"/>
<name>G7UQW9_PSEUP</name>
<reference evidence="4 5" key="1">
    <citation type="journal article" date="2012" name="J. Bacteriol.">
        <title>Complete Genome Sequence of the BTEX-Degrading Bacterium Pseudoxanthomonas spadix BD-a59.</title>
        <authorList>
            <person name="Lee S.H."/>
            <person name="Jin H.M."/>
            <person name="Lee H.J."/>
            <person name="Kim J.M."/>
            <person name="Jeon C.O."/>
        </authorList>
    </citation>
    <scope>NUCLEOTIDE SEQUENCE [LARGE SCALE GENOMIC DNA]</scope>
    <source>
        <strain evidence="4 5">BD-a59</strain>
    </source>
</reference>
<evidence type="ECO:0000313" key="5">
    <source>
        <dbReference type="Proteomes" id="UP000005870"/>
    </source>
</evidence>
<dbReference type="eggNOG" id="COG1028">
    <property type="taxonomic scope" value="Bacteria"/>
</dbReference>